<evidence type="ECO:0000313" key="2">
    <source>
        <dbReference type="Proteomes" id="UP000478052"/>
    </source>
</evidence>
<comment type="caution">
    <text evidence="1">The sequence shown here is derived from an EMBL/GenBank/DDBJ whole genome shotgun (WGS) entry which is preliminary data.</text>
</comment>
<keyword evidence="2" id="KW-1185">Reference proteome</keyword>
<evidence type="ECO:0000313" key="1">
    <source>
        <dbReference type="EMBL" id="KAF0697822.1"/>
    </source>
</evidence>
<accession>A0A6G0VLH7</accession>
<dbReference type="EMBL" id="VUJU01015017">
    <property type="protein sequence ID" value="KAF0697822.1"/>
    <property type="molecule type" value="Genomic_DNA"/>
</dbReference>
<dbReference type="Proteomes" id="UP000478052">
    <property type="component" value="Unassembled WGS sequence"/>
</dbReference>
<protein>
    <submittedName>
        <fullName evidence="1">Zinc finger MYM-type protein 1-like</fullName>
    </submittedName>
</protein>
<reference evidence="1 2" key="1">
    <citation type="submission" date="2019-08" db="EMBL/GenBank/DDBJ databases">
        <title>Whole genome of Aphis craccivora.</title>
        <authorList>
            <person name="Voronova N.V."/>
            <person name="Shulinski R.S."/>
            <person name="Bandarenka Y.V."/>
            <person name="Zhorov D.G."/>
            <person name="Warner D."/>
        </authorList>
    </citation>
    <scope>NUCLEOTIDE SEQUENCE [LARGE SCALE GENOMIC DNA]</scope>
    <source>
        <strain evidence="1">180601</strain>
        <tissue evidence="1">Whole Body</tissue>
    </source>
</reference>
<gene>
    <name evidence="1" type="ORF">FWK35_00036603</name>
</gene>
<dbReference type="OrthoDB" id="1739706at2759"/>
<name>A0A6G0VLH7_APHCR</name>
<feature type="non-terminal residue" evidence="1">
    <location>
        <position position="169"/>
    </location>
</feature>
<proteinExistence type="predicted"/>
<dbReference type="AlphaFoldDB" id="A0A6G0VLH7"/>
<sequence>MENINKKREGAAARNRLKQKKLLIESASSCKSIKDMFLKQSKPEIDRFSEKSITNDEYLHSSTEPIDNFKNTTLIIENEFVEHNTKVKESEMVLNNCFKTLTNQNVLDISQTKNDEPVQPILLNFPKTNSRAFNSKLYTMFNWLEYSINEDSVFCFPCRNFFIGTYQGQ</sequence>
<organism evidence="1 2">
    <name type="scientific">Aphis craccivora</name>
    <name type="common">Cowpea aphid</name>
    <dbReference type="NCBI Taxonomy" id="307492"/>
    <lineage>
        <taxon>Eukaryota</taxon>
        <taxon>Metazoa</taxon>
        <taxon>Ecdysozoa</taxon>
        <taxon>Arthropoda</taxon>
        <taxon>Hexapoda</taxon>
        <taxon>Insecta</taxon>
        <taxon>Pterygota</taxon>
        <taxon>Neoptera</taxon>
        <taxon>Paraneoptera</taxon>
        <taxon>Hemiptera</taxon>
        <taxon>Sternorrhyncha</taxon>
        <taxon>Aphidomorpha</taxon>
        <taxon>Aphidoidea</taxon>
        <taxon>Aphididae</taxon>
        <taxon>Aphidini</taxon>
        <taxon>Aphis</taxon>
        <taxon>Aphis</taxon>
    </lineage>
</organism>